<protein>
    <submittedName>
        <fullName evidence="6">Putative TetR family transcriptional regulator</fullName>
    </submittedName>
</protein>
<dbReference type="Gene3D" id="1.10.357.10">
    <property type="entry name" value="Tetracycline Repressor, domain 2"/>
    <property type="match status" value="1"/>
</dbReference>
<dbReference type="Pfam" id="PF21993">
    <property type="entry name" value="TetR_C_13_2"/>
    <property type="match status" value="1"/>
</dbReference>
<dbReference type="Proteomes" id="UP000011666">
    <property type="component" value="Unassembled WGS sequence"/>
</dbReference>
<dbReference type="SUPFAM" id="SSF46689">
    <property type="entry name" value="Homeodomain-like"/>
    <property type="match status" value="1"/>
</dbReference>
<dbReference type="InterPro" id="IPR036271">
    <property type="entry name" value="Tet_transcr_reg_TetR-rel_C_sf"/>
</dbReference>
<dbReference type="Pfam" id="PF00440">
    <property type="entry name" value="TetR_N"/>
    <property type="match status" value="1"/>
</dbReference>
<dbReference type="InterPro" id="IPR001647">
    <property type="entry name" value="HTH_TetR"/>
</dbReference>
<proteinExistence type="predicted"/>
<feature type="domain" description="HTH tetR-type" evidence="5">
    <location>
        <begin position="9"/>
        <end position="69"/>
    </location>
</feature>
<evidence type="ECO:0000313" key="7">
    <source>
        <dbReference type="Proteomes" id="UP000011666"/>
    </source>
</evidence>
<sequence>MVGSNSRGAETRTRIMATAETLFRRQGYAGTGLAQIAGESDVRVGSIYHFFADKRALAEESVRVGGAAYGAMVLTLLEHGAEDPVESLGAAFVAAAEDLASTDYADACPIATLALEVASTDEVLRGATADVFIAWIDGLSVWCRRIVDDPELARELAIAVLTSLEGAFILARALRDPEPLLAAGRSLVARAEALRR</sequence>
<gene>
    <name evidence="6" type="ORF">GS4_43_00030</name>
</gene>
<dbReference type="PRINTS" id="PR00455">
    <property type="entry name" value="HTHTETR"/>
</dbReference>
<evidence type="ECO:0000256" key="1">
    <source>
        <dbReference type="ARBA" id="ARBA00023015"/>
    </source>
</evidence>
<organism evidence="6 7">
    <name type="scientific">Gordonia soli NBRC 108243</name>
    <dbReference type="NCBI Taxonomy" id="1223545"/>
    <lineage>
        <taxon>Bacteria</taxon>
        <taxon>Bacillati</taxon>
        <taxon>Actinomycetota</taxon>
        <taxon>Actinomycetes</taxon>
        <taxon>Mycobacteriales</taxon>
        <taxon>Gordoniaceae</taxon>
        <taxon>Gordonia</taxon>
    </lineage>
</organism>
<evidence type="ECO:0000256" key="4">
    <source>
        <dbReference type="PROSITE-ProRule" id="PRU00335"/>
    </source>
</evidence>
<dbReference type="InterPro" id="IPR009057">
    <property type="entry name" value="Homeodomain-like_sf"/>
</dbReference>
<evidence type="ECO:0000256" key="3">
    <source>
        <dbReference type="ARBA" id="ARBA00023163"/>
    </source>
</evidence>
<evidence type="ECO:0000313" key="6">
    <source>
        <dbReference type="EMBL" id="GAC70877.1"/>
    </source>
</evidence>
<keyword evidence="2 4" id="KW-0238">DNA-binding</keyword>
<keyword evidence="7" id="KW-1185">Reference proteome</keyword>
<dbReference type="AlphaFoldDB" id="M0QS59"/>
<dbReference type="eggNOG" id="COG1309">
    <property type="taxonomic scope" value="Bacteria"/>
</dbReference>
<dbReference type="SUPFAM" id="SSF48498">
    <property type="entry name" value="Tetracyclin repressor-like, C-terminal domain"/>
    <property type="match status" value="1"/>
</dbReference>
<dbReference type="PANTHER" id="PTHR47506:SF3">
    <property type="entry name" value="HTH-TYPE TRANSCRIPTIONAL REGULATOR LMRA"/>
    <property type="match status" value="1"/>
</dbReference>
<dbReference type="GO" id="GO:0003677">
    <property type="term" value="F:DNA binding"/>
    <property type="evidence" value="ECO:0007669"/>
    <property type="project" value="UniProtKB-UniRule"/>
</dbReference>
<keyword evidence="3" id="KW-0804">Transcription</keyword>
<reference evidence="6 7" key="1">
    <citation type="submission" date="2013-01" db="EMBL/GenBank/DDBJ databases">
        <title>Whole genome shotgun sequence of Gordonia soli NBRC 108243.</title>
        <authorList>
            <person name="Isaki-Nakamura S."/>
            <person name="Hosoyama A."/>
            <person name="Tsuchikane K."/>
            <person name="Ando Y."/>
            <person name="Baba S."/>
            <person name="Ohji S."/>
            <person name="Hamada M."/>
            <person name="Tamura T."/>
            <person name="Yamazoe A."/>
            <person name="Yamazaki S."/>
            <person name="Fujita N."/>
        </authorList>
    </citation>
    <scope>NUCLEOTIDE SEQUENCE [LARGE SCALE GENOMIC DNA]</scope>
    <source>
        <strain evidence="6 7">NBRC 108243</strain>
    </source>
</reference>
<dbReference type="STRING" id="1223545.GS4_43_00030"/>
<dbReference type="EMBL" id="BANX01000043">
    <property type="protein sequence ID" value="GAC70877.1"/>
    <property type="molecule type" value="Genomic_DNA"/>
</dbReference>
<dbReference type="PANTHER" id="PTHR47506">
    <property type="entry name" value="TRANSCRIPTIONAL REGULATORY PROTEIN"/>
    <property type="match status" value="1"/>
</dbReference>
<evidence type="ECO:0000259" key="5">
    <source>
        <dbReference type="PROSITE" id="PS50977"/>
    </source>
</evidence>
<dbReference type="RefSeq" id="WP_007625301.1">
    <property type="nucleotide sequence ID" value="NZ_BANX01000043.1"/>
</dbReference>
<name>M0QS59_9ACTN</name>
<keyword evidence="1" id="KW-0805">Transcription regulation</keyword>
<feature type="DNA-binding region" description="H-T-H motif" evidence="4">
    <location>
        <begin position="32"/>
        <end position="51"/>
    </location>
</feature>
<dbReference type="PROSITE" id="PS50977">
    <property type="entry name" value="HTH_TETR_2"/>
    <property type="match status" value="1"/>
</dbReference>
<accession>M0QS59</accession>
<dbReference type="OrthoDB" id="4567939at2"/>
<dbReference type="InterPro" id="IPR054156">
    <property type="entry name" value="YxaF_TetR_C"/>
</dbReference>
<comment type="caution">
    <text evidence="6">The sequence shown here is derived from an EMBL/GenBank/DDBJ whole genome shotgun (WGS) entry which is preliminary data.</text>
</comment>
<evidence type="ECO:0000256" key="2">
    <source>
        <dbReference type="ARBA" id="ARBA00023125"/>
    </source>
</evidence>